<reference evidence="2" key="1">
    <citation type="submission" date="2017-09" db="EMBL/GenBank/DDBJ databases">
        <title>Depth-based differentiation of microbial function through sediment-hosted aquifers and enrichment of novel symbionts in the deep terrestrial subsurface.</title>
        <authorList>
            <person name="Probst A.J."/>
            <person name="Ladd B."/>
            <person name="Jarett J.K."/>
            <person name="Geller-Mcgrath D.E."/>
            <person name="Sieber C.M.K."/>
            <person name="Emerson J.B."/>
            <person name="Anantharaman K."/>
            <person name="Thomas B.C."/>
            <person name="Malmstrom R."/>
            <person name="Stieglmeier M."/>
            <person name="Klingl A."/>
            <person name="Woyke T."/>
            <person name="Ryan C.M."/>
            <person name="Banfield J.F."/>
        </authorList>
    </citation>
    <scope>NUCLEOTIDE SEQUENCE [LARGE SCALE GENOMIC DNA]</scope>
</reference>
<dbReference type="AlphaFoldDB" id="A0A2M7QAF1"/>
<accession>A0A2M7QAF1</accession>
<evidence type="ECO:0000313" key="1">
    <source>
        <dbReference type="EMBL" id="PIY62416.1"/>
    </source>
</evidence>
<protein>
    <submittedName>
        <fullName evidence="1">Uncharacterized protein</fullName>
    </submittedName>
</protein>
<comment type="caution">
    <text evidence="1">The sequence shown here is derived from an EMBL/GenBank/DDBJ whole genome shotgun (WGS) entry which is preliminary data.</text>
</comment>
<evidence type="ECO:0000313" key="2">
    <source>
        <dbReference type="Proteomes" id="UP000230973"/>
    </source>
</evidence>
<name>A0A2M7QAF1_9BACT</name>
<gene>
    <name evidence="1" type="ORF">COY93_03305</name>
</gene>
<sequence>MLFVSAEALISVLKDGAIRPQALRFFVYYQRRERILSQKTQAGTLPRSLQEVKMSDQKISLFLSLEAAQAAVENGEDLTSSLFCLPLTWSMILYLTRRLPTLKTAVSVAHENDRLTCAEDRSCHVRWSDLRHLLRSMNNFPLPHDRRCNDDGQDMEPAEFTPTTVRQWIEWQGLTDRIEVIG</sequence>
<dbReference type="EMBL" id="PFLC01000040">
    <property type="protein sequence ID" value="PIY62416.1"/>
    <property type="molecule type" value="Genomic_DNA"/>
</dbReference>
<proteinExistence type="predicted"/>
<dbReference type="Proteomes" id="UP000230973">
    <property type="component" value="Unassembled WGS sequence"/>
</dbReference>
<organism evidence="1 2">
    <name type="scientific">Candidatus Uhrbacteria bacterium CG_4_10_14_0_8_um_filter_58_22</name>
    <dbReference type="NCBI Taxonomy" id="1975029"/>
    <lineage>
        <taxon>Bacteria</taxon>
        <taxon>Candidatus Uhriibacteriota</taxon>
    </lineage>
</organism>